<evidence type="ECO:0000313" key="5">
    <source>
        <dbReference type="EMBL" id="KAH6640020.1"/>
    </source>
</evidence>
<dbReference type="RefSeq" id="XP_045951094.1">
    <property type="nucleotide sequence ID" value="XM_046097094.1"/>
</dbReference>
<comment type="similarity">
    <text evidence="1">Belongs to the AB hydrolase superfamily. MetX family.</text>
</comment>
<dbReference type="GeneID" id="70125986"/>
<feature type="non-terminal residue" evidence="5">
    <location>
        <position position="1"/>
    </location>
</feature>
<dbReference type="EMBL" id="JAGPXC010000014">
    <property type="protein sequence ID" value="KAH6640020.1"/>
    <property type="molecule type" value="Genomic_DNA"/>
</dbReference>
<comment type="caution">
    <text evidence="5">The sequence shown here is derived from an EMBL/GenBank/DDBJ whole genome shotgun (WGS) entry which is preliminary data.</text>
</comment>
<dbReference type="Gene3D" id="3.40.50.1820">
    <property type="entry name" value="alpha/beta hydrolase"/>
    <property type="match status" value="1"/>
</dbReference>
<evidence type="ECO:0000259" key="4">
    <source>
        <dbReference type="Pfam" id="PF00561"/>
    </source>
</evidence>
<feature type="compositionally biased region" description="Polar residues" evidence="3">
    <location>
        <begin position="209"/>
        <end position="228"/>
    </location>
</feature>
<keyword evidence="2" id="KW-0808">Transferase</keyword>
<accession>A0A9P8RJV0</accession>
<feature type="domain" description="AB hydrolase-1" evidence="4">
    <location>
        <begin position="42"/>
        <end position="167"/>
    </location>
</feature>
<dbReference type="Pfam" id="PF00561">
    <property type="entry name" value="Abhydrolase_1"/>
    <property type="match status" value="1"/>
</dbReference>
<dbReference type="GO" id="GO:0004414">
    <property type="term" value="F:homoserine O-acetyltransferase activity"/>
    <property type="evidence" value="ECO:0007669"/>
    <property type="project" value="TreeGrafter"/>
</dbReference>
<dbReference type="SUPFAM" id="SSF53474">
    <property type="entry name" value="alpha/beta-Hydrolases"/>
    <property type="match status" value="1"/>
</dbReference>
<dbReference type="InterPro" id="IPR029058">
    <property type="entry name" value="AB_hydrolase_fold"/>
</dbReference>
<dbReference type="AlphaFoldDB" id="A0A9P8RJV0"/>
<dbReference type="InterPro" id="IPR000073">
    <property type="entry name" value="AB_hydrolase_1"/>
</dbReference>
<dbReference type="OrthoDB" id="5408147at2759"/>
<evidence type="ECO:0000256" key="1">
    <source>
        <dbReference type="ARBA" id="ARBA00006886"/>
    </source>
</evidence>
<dbReference type="InterPro" id="IPR008220">
    <property type="entry name" value="HAT_MetX-like"/>
</dbReference>
<name>A0A9P8RJV0_9PEZI</name>
<dbReference type="PANTHER" id="PTHR32268:SF11">
    <property type="entry name" value="HOMOSERINE O-ACETYLTRANSFERASE"/>
    <property type="match status" value="1"/>
</dbReference>
<protein>
    <submittedName>
        <fullName evidence="5">Alpha/Beta hydrolase protein</fullName>
    </submittedName>
</protein>
<keyword evidence="5" id="KW-0378">Hydrolase</keyword>
<gene>
    <name evidence="5" type="ORF">BKA67DRAFT_502923</name>
</gene>
<reference evidence="5" key="1">
    <citation type="journal article" date="2021" name="Nat. Commun.">
        <title>Genetic determinants of endophytism in the Arabidopsis root mycobiome.</title>
        <authorList>
            <person name="Mesny F."/>
            <person name="Miyauchi S."/>
            <person name="Thiergart T."/>
            <person name="Pickel B."/>
            <person name="Atanasova L."/>
            <person name="Karlsson M."/>
            <person name="Huettel B."/>
            <person name="Barry K.W."/>
            <person name="Haridas S."/>
            <person name="Chen C."/>
            <person name="Bauer D."/>
            <person name="Andreopoulos W."/>
            <person name="Pangilinan J."/>
            <person name="LaButti K."/>
            <person name="Riley R."/>
            <person name="Lipzen A."/>
            <person name="Clum A."/>
            <person name="Drula E."/>
            <person name="Henrissat B."/>
            <person name="Kohler A."/>
            <person name="Grigoriev I.V."/>
            <person name="Martin F.M."/>
            <person name="Hacquard S."/>
        </authorList>
    </citation>
    <scope>NUCLEOTIDE SEQUENCE</scope>
    <source>
        <strain evidence="5">MPI-SDFR-AT-0073</strain>
    </source>
</reference>
<sequence>SHLLPQQLYIKIPEFALESGEVLLDAVVAFTFRGLLNAKRDNAVVICHGFAEGADMEDWWSPMLDRASPALDTGKFCCICCNVLGSPFGSASPLTYRKNGEGKMEPYATEFPRTTFRDDARIHKCVLDILGVQSIFCVIGKGMGNMLALEWARLGQDYVRAIALTEATGVRSGLRSFGWVDDQQSNTSSGAKLKTSFYDIDTGYPQGLESEQTPVASKHSSPQLLPKR</sequence>
<feature type="non-terminal residue" evidence="5">
    <location>
        <position position="228"/>
    </location>
</feature>
<dbReference type="GO" id="GO:0009086">
    <property type="term" value="P:methionine biosynthetic process"/>
    <property type="evidence" value="ECO:0007669"/>
    <property type="project" value="TreeGrafter"/>
</dbReference>
<proteinExistence type="inferred from homology"/>
<feature type="region of interest" description="Disordered" evidence="3">
    <location>
        <begin position="204"/>
        <end position="228"/>
    </location>
</feature>
<dbReference type="GO" id="GO:0016787">
    <property type="term" value="F:hydrolase activity"/>
    <property type="evidence" value="ECO:0007669"/>
    <property type="project" value="UniProtKB-KW"/>
</dbReference>
<dbReference type="Proteomes" id="UP000758603">
    <property type="component" value="Unassembled WGS sequence"/>
</dbReference>
<evidence type="ECO:0000256" key="3">
    <source>
        <dbReference type="SAM" id="MobiDB-lite"/>
    </source>
</evidence>
<organism evidence="5 6">
    <name type="scientific">Truncatella angustata</name>
    <dbReference type="NCBI Taxonomy" id="152316"/>
    <lineage>
        <taxon>Eukaryota</taxon>
        <taxon>Fungi</taxon>
        <taxon>Dikarya</taxon>
        <taxon>Ascomycota</taxon>
        <taxon>Pezizomycotina</taxon>
        <taxon>Sordariomycetes</taxon>
        <taxon>Xylariomycetidae</taxon>
        <taxon>Amphisphaeriales</taxon>
        <taxon>Sporocadaceae</taxon>
        <taxon>Truncatella</taxon>
    </lineage>
</organism>
<evidence type="ECO:0000256" key="2">
    <source>
        <dbReference type="ARBA" id="ARBA00022679"/>
    </source>
</evidence>
<dbReference type="PANTHER" id="PTHR32268">
    <property type="entry name" value="HOMOSERINE O-ACETYLTRANSFERASE"/>
    <property type="match status" value="1"/>
</dbReference>
<keyword evidence="6" id="KW-1185">Reference proteome</keyword>
<evidence type="ECO:0000313" key="6">
    <source>
        <dbReference type="Proteomes" id="UP000758603"/>
    </source>
</evidence>
<dbReference type="GO" id="GO:0009092">
    <property type="term" value="P:homoserine metabolic process"/>
    <property type="evidence" value="ECO:0007669"/>
    <property type="project" value="TreeGrafter"/>
</dbReference>